<evidence type="ECO:0000256" key="1">
    <source>
        <dbReference type="SAM" id="MobiDB-lite"/>
    </source>
</evidence>
<proteinExistence type="predicted"/>
<accession>A0A821Z3I8</accession>
<dbReference type="AlphaFoldDB" id="A0A821Z3I8"/>
<name>A0A821Z3I8_9BILA</name>
<sequence>MSKTENGELKFSIRRLIDTTTACAKKEKRLSSQSPSSCHSHANRSSKRLMVETQTPLICSPIPMINDKFPHPYWVFLSQLSNRTTPGTLPLHSSLIFLSKMSQLWQQAQQTQTSPSIPTENDNGSDEDADIDTSSIHNDNEIDFEEKDDDDNDDDDDDDDEIGEFSNSSGDDKLHPSTNSEENDKLKIYPCSQCGKVKN</sequence>
<feature type="compositionally biased region" description="Low complexity" evidence="1">
    <location>
        <begin position="31"/>
        <end position="40"/>
    </location>
</feature>
<reference evidence="2" key="1">
    <citation type="submission" date="2021-02" db="EMBL/GenBank/DDBJ databases">
        <authorList>
            <person name="Nowell W R."/>
        </authorList>
    </citation>
    <scope>NUCLEOTIDE SEQUENCE</scope>
</reference>
<feature type="region of interest" description="Disordered" evidence="1">
    <location>
        <begin position="107"/>
        <end position="187"/>
    </location>
</feature>
<feature type="compositionally biased region" description="Acidic residues" evidence="1">
    <location>
        <begin position="141"/>
        <end position="163"/>
    </location>
</feature>
<gene>
    <name evidence="2" type="ORF">QYT958_LOCUS35591</name>
</gene>
<evidence type="ECO:0000313" key="3">
    <source>
        <dbReference type="Proteomes" id="UP000663848"/>
    </source>
</evidence>
<feature type="region of interest" description="Disordered" evidence="1">
    <location>
        <begin position="26"/>
        <end position="49"/>
    </location>
</feature>
<dbReference type="Proteomes" id="UP000663848">
    <property type="component" value="Unassembled WGS sequence"/>
</dbReference>
<protein>
    <submittedName>
        <fullName evidence="2">Uncharacterized protein</fullName>
    </submittedName>
</protein>
<dbReference type="EMBL" id="CAJOBR010027199">
    <property type="protein sequence ID" value="CAF4975085.1"/>
    <property type="molecule type" value="Genomic_DNA"/>
</dbReference>
<comment type="caution">
    <text evidence="2">The sequence shown here is derived from an EMBL/GenBank/DDBJ whole genome shotgun (WGS) entry which is preliminary data.</text>
</comment>
<organism evidence="2 3">
    <name type="scientific">Rotaria socialis</name>
    <dbReference type="NCBI Taxonomy" id="392032"/>
    <lineage>
        <taxon>Eukaryota</taxon>
        <taxon>Metazoa</taxon>
        <taxon>Spiralia</taxon>
        <taxon>Gnathifera</taxon>
        <taxon>Rotifera</taxon>
        <taxon>Eurotatoria</taxon>
        <taxon>Bdelloidea</taxon>
        <taxon>Philodinida</taxon>
        <taxon>Philodinidae</taxon>
        <taxon>Rotaria</taxon>
    </lineage>
</organism>
<feature type="compositionally biased region" description="Polar residues" evidence="1">
    <location>
        <begin position="113"/>
        <end position="122"/>
    </location>
</feature>
<evidence type="ECO:0000313" key="2">
    <source>
        <dbReference type="EMBL" id="CAF4975085.1"/>
    </source>
</evidence>